<feature type="compositionally biased region" description="Low complexity" evidence="1">
    <location>
        <begin position="26"/>
        <end position="35"/>
    </location>
</feature>
<dbReference type="EMBL" id="ML996565">
    <property type="protein sequence ID" value="KAF2762662.1"/>
    <property type="molecule type" value="Genomic_DNA"/>
</dbReference>
<reference evidence="2" key="1">
    <citation type="journal article" date="2020" name="Stud. Mycol.">
        <title>101 Dothideomycetes genomes: a test case for predicting lifestyles and emergence of pathogens.</title>
        <authorList>
            <person name="Haridas S."/>
            <person name="Albert R."/>
            <person name="Binder M."/>
            <person name="Bloem J."/>
            <person name="Labutti K."/>
            <person name="Salamov A."/>
            <person name="Andreopoulos B."/>
            <person name="Baker S."/>
            <person name="Barry K."/>
            <person name="Bills G."/>
            <person name="Bluhm B."/>
            <person name="Cannon C."/>
            <person name="Castanera R."/>
            <person name="Culley D."/>
            <person name="Daum C."/>
            <person name="Ezra D."/>
            <person name="Gonzalez J."/>
            <person name="Henrissat B."/>
            <person name="Kuo A."/>
            <person name="Liang C."/>
            <person name="Lipzen A."/>
            <person name="Lutzoni F."/>
            <person name="Magnuson J."/>
            <person name="Mondo S."/>
            <person name="Nolan M."/>
            <person name="Ohm R."/>
            <person name="Pangilinan J."/>
            <person name="Park H.-J."/>
            <person name="Ramirez L."/>
            <person name="Alfaro M."/>
            <person name="Sun H."/>
            <person name="Tritt A."/>
            <person name="Yoshinaga Y."/>
            <person name="Zwiers L.-H."/>
            <person name="Turgeon B."/>
            <person name="Goodwin S."/>
            <person name="Spatafora J."/>
            <person name="Crous P."/>
            <person name="Grigoriev I."/>
        </authorList>
    </citation>
    <scope>NUCLEOTIDE SEQUENCE</scope>
    <source>
        <strain evidence="2">CBS 121739</strain>
    </source>
</reference>
<dbReference type="RefSeq" id="XP_033605113.1">
    <property type="nucleotide sequence ID" value="XM_033741567.1"/>
</dbReference>
<dbReference type="InterPro" id="IPR021833">
    <property type="entry name" value="DUF3425"/>
</dbReference>
<evidence type="ECO:0008006" key="4">
    <source>
        <dbReference type="Google" id="ProtNLM"/>
    </source>
</evidence>
<dbReference type="Pfam" id="PF11905">
    <property type="entry name" value="DUF3425"/>
    <property type="match status" value="1"/>
</dbReference>
<dbReference type="Proteomes" id="UP000799437">
    <property type="component" value="Unassembled WGS sequence"/>
</dbReference>
<proteinExistence type="predicted"/>
<dbReference type="CDD" id="cd14688">
    <property type="entry name" value="bZIP_YAP"/>
    <property type="match status" value="1"/>
</dbReference>
<accession>A0A6A6WKH7</accession>
<evidence type="ECO:0000313" key="3">
    <source>
        <dbReference type="Proteomes" id="UP000799437"/>
    </source>
</evidence>
<dbReference type="OrthoDB" id="4161589at2759"/>
<keyword evidence="3" id="KW-1185">Reference proteome</keyword>
<protein>
    <recommendedName>
        <fullName evidence="4">BZIP domain-containing protein</fullName>
    </recommendedName>
</protein>
<sequence>MQNDEYADSSPGADSLTPSTKRKRASAATTSSSSRGVANLTPEQLQRKRANDREAQRAIRERTKQQIDRLNERIRELESQQPYNDLQVVVRQKEAIHAENDEIKRRLASVIAIIQPLLGNQSLHDLAAAAERNSLPAAQAPVPLPPNGTVSKPPYGEDAIVRNNPGSQEHSLEHVLGNNPPPQVQNNGQWSSTAAMNGSGESRGWQQTLPQPSERPPAQYSQDERLGVKFLLESNQQAKLDMASAPTRGTTTTAAAQVVVAADYNGRQPPPYAMLPNMLEATCPLDGLMLDFMAERRGLAARGTPMRLLTGPAQPNFAPLLYPDRDIETHPLSRVFADILRTFPDISTLPEQVATIYVMFSVMRWELDPTQENYDRLPDWMTPRPSQLFTPHPSWMDHLPWPKLRDKMVSQSPHQPFDTFFIPFTTTISLNWPYDPRECLIPAPPSARESFSSSIVSGASPYSPATQSTRSLNTPILKSPVSDEVWIISPAFENHLMKLGNWSLGPAFATALPHLADCVKIK</sequence>
<name>A0A6A6WKH7_9PEZI</name>
<dbReference type="PANTHER" id="PTHR37012">
    <property type="entry name" value="B-ZIP TRANSCRIPTION FACTOR (EUROFUNG)-RELATED"/>
    <property type="match status" value="1"/>
</dbReference>
<feature type="compositionally biased region" description="Polar residues" evidence="1">
    <location>
        <begin position="190"/>
        <end position="211"/>
    </location>
</feature>
<evidence type="ECO:0000256" key="1">
    <source>
        <dbReference type="SAM" id="MobiDB-lite"/>
    </source>
</evidence>
<gene>
    <name evidence="2" type="ORF">EJ05DRAFT_432586</name>
</gene>
<dbReference type="GeneID" id="54482621"/>
<feature type="region of interest" description="Disordered" evidence="1">
    <location>
        <begin position="1"/>
        <end position="57"/>
    </location>
</feature>
<feature type="region of interest" description="Disordered" evidence="1">
    <location>
        <begin position="160"/>
        <end position="219"/>
    </location>
</feature>
<evidence type="ECO:0000313" key="2">
    <source>
        <dbReference type="EMBL" id="KAF2762662.1"/>
    </source>
</evidence>
<dbReference type="Gene3D" id="1.20.5.170">
    <property type="match status" value="1"/>
</dbReference>
<dbReference type="PANTHER" id="PTHR37012:SF2">
    <property type="entry name" value="BZIP DOMAIN-CONTAINING PROTEIN-RELATED"/>
    <property type="match status" value="1"/>
</dbReference>
<dbReference type="AlphaFoldDB" id="A0A6A6WKH7"/>
<feature type="compositionally biased region" description="Basic and acidic residues" evidence="1">
    <location>
        <begin position="45"/>
        <end position="57"/>
    </location>
</feature>
<organism evidence="2 3">
    <name type="scientific">Pseudovirgaria hyperparasitica</name>
    <dbReference type="NCBI Taxonomy" id="470096"/>
    <lineage>
        <taxon>Eukaryota</taxon>
        <taxon>Fungi</taxon>
        <taxon>Dikarya</taxon>
        <taxon>Ascomycota</taxon>
        <taxon>Pezizomycotina</taxon>
        <taxon>Dothideomycetes</taxon>
        <taxon>Dothideomycetes incertae sedis</taxon>
        <taxon>Acrospermales</taxon>
        <taxon>Acrospermaceae</taxon>
        <taxon>Pseudovirgaria</taxon>
    </lineage>
</organism>